<sequence>MNIQVDDVPDNRNMLATYQLTLKVNITTVPFVRQMATNKKWKRYPHLPGSIQPAQQSDALFDGTSLKYPPCQSSASTHTQDSTSTKQLKFDQFDASVSDAWSVDDLRINSEVAQSSARSVLDHHKATTQTVHFIGPPLNSYLNRVRALQRLATQKGEVFSENSSCQPIYPCLPGFETDALNRKRNQTPHDSSETDHRVRRILNLIDRDQFSELDREELQRECWTGIPAKLRPRVWRLLSGYAPFNKSRVDQVLKQKRDEYFNLVEQYFHTRFDESHQDTFRQIHIDIPRMCPLIPLFQQKIVQEMFERILYIWAYRHQGSGYVQGMNDLVTPFFIVFLSEWISPDSAMDSFELTSLENEKLNAIEADSYWCITALLRTIQTNYTSPQSGIHEKIDALKALMKKMNSELDQHLQKHQVEYFQFAFRWMNNLLMREIPLSATIRLWDTYLCITNGFANFHLYVCAAFLRYWSKEIQKQPDFQSILLFLQNLPTQQWDDDKIKVLTADAYSLMEMFSGAKRHLTN</sequence>
<evidence type="ECO:0000313" key="4">
    <source>
        <dbReference type="EMBL" id="KRZ70388.1"/>
    </source>
</evidence>
<accession>A0A0V1MEX4</accession>
<dbReference type="OrthoDB" id="26371at2759"/>
<evidence type="ECO:0000256" key="1">
    <source>
        <dbReference type="ARBA" id="ARBA00022468"/>
    </source>
</evidence>
<proteinExistence type="predicted"/>
<organism evidence="4 5">
    <name type="scientific">Trichinella papuae</name>
    <dbReference type="NCBI Taxonomy" id="268474"/>
    <lineage>
        <taxon>Eukaryota</taxon>
        <taxon>Metazoa</taxon>
        <taxon>Ecdysozoa</taxon>
        <taxon>Nematoda</taxon>
        <taxon>Enoplea</taxon>
        <taxon>Dorylaimia</taxon>
        <taxon>Trichinellida</taxon>
        <taxon>Trichinellidae</taxon>
        <taxon>Trichinella</taxon>
    </lineage>
</organism>
<evidence type="ECO:0000259" key="3">
    <source>
        <dbReference type="PROSITE" id="PS50086"/>
    </source>
</evidence>
<dbReference type="EMBL" id="JYDO01000115">
    <property type="protein sequence ID" value="KRZ70388.1"/>
    <property type="molecule type" value="Genomic_DNA"/>
</dbReference>
<dbReference type="PROSITE" id="PS50086">
    <property type="entry name" value="TBC_RABGAP"/>
    <property type="match status" value="1"/>
</dbReference>
<dbReference type="SMART" id="SM00164">
    <property type="entry name" value="TBC"/>
    <property type="match status" value="1"/>
</dbReference>
<dbReference type="FunFam" id="1.10.8.270:FF:000004">
    <property type="entry name" value="TBC1 domain family, member 22B"/>
    <property type="match status" value="1"/>
</dbReference>
<protein>
    <submittedName>
        <fullName evidence="4">TBC1 domain family member 22B</fullName>
    </submittedName>
</protein>
<dbReference type="SUPFAM" id="SSF47923">
    <property type="entry name" value="Ypt/Rab-GAP domain of gyp1p"/>
    <property type="match status" value="2"/>
</dbReference>
<dbReference type="PANTHER" id="PTHR22957">
    <property type="entry name" value="TBC1 DOMAIN FAMILY MEMBER GTPASE-ACTIVATING PROTEIN"/>
    <property type="match status" value="1"/>
</dbReference>
<dbReference type="Gene3D" id="1.10.8.270">
    <property type="entry name" value="putative rabgap domain of human tbc1 domain family member 14 like domains"/>
    <property type="match status" value="1"/>
</dbReference>
<dbReference type="STRING" id="268474.A0A0V1MEX4"/>
<comment type="function">
    <text evidence="2">May act as a GTPase-activating protein for Rab family protein(s).</text>
</comment>
<dbReference type="PANTHER" id="PTHR22957:SF26">
    <property type="entry name" value="LD44506P"/>
    <property type="match status" value="1"/>
</dbReference>
<reference evidence="4 5" key="1">
    <citation type="submission" date="2015-01" db="EMBL/GenBank/DDBJ databases">
        <title>Evolution of Trichinella species and genotypes.</title>
        <authorList>
            <person name="Korhonen P.K."/>
            <person name="Edoardo P."/>
            <person name="Giuseppe L.R."/>
            <person name="Gasser R.B."/>
        </authorList>
    </citation>
    <scope>NUCLEOTIDE SEQUENCE [LARGE SCALE GENOMIC DNA]</scope>
    <source>
        <strain evidence="4">ISS1980</strain>
    </source>
</reference>
<evidence type="ECO:0000256" key="2">
    <source>
        <dbReference type="ARBA" id="ARBA00043879"/>
    </source>
</evidence>
<dbReference type="GO" id="GO:0071889">
    <property type="term" value="F:14-3-3 protein binding"/>
    <property type="evidence" value="ECO:0007669"/>
    <property type="project" value="UniProtKB-ARBA"/>
</dbReference>
<feature type="domain" description="Rab-GAP TBC" evidence="3">
    <location>
        <begin position="225"/>
        <end position="451"/>
    </location>
</feature>
<name>A0A0V1MEX4_9BILA</name>
<dbReference type="Pfam" id="PF00566">
    <property type="entry name" value="RabGAP-TBC"/>
    <property type="match status" value="1"/>
</dbReference>
<dbReference type="InterPro" id="IPR035969">
    <property type="entry name" value="Rab-GAP_TBC_sf"/>
</dbReference>
<comment type="caution">
    <text evidence="4">The sequence shown here is derived from an EMBL/GenBank/DDBJ whole genome shotgun (WGS) entry which is preliminary data.</text>
</comment>
<gene>
    <name evidence="4" type="primary">TBC1D22B</name>
    <name evidence="4" type="ORF">T10_11965</name>
</gene>
<dbReference type="FunFam" id="1.10.472.80:FF:000001">
    <property type="entry name" value="TBC1 domain family member 22B"/>
    <property type="match status" value="1"/>
</dbReference>
<dbReference type="Gene3D" id="1.10.472.80">
    <property type="entry name" value="Ypt/Rab-GAP domain of gyp1p, domain 3"/>
    <property type="match status" value="1"/>
</dbReference>
<keyword evidence="5" id="KW-1185">Reference proteome</keyword>
<dbReference type="InterPro" id="IPR000195">
    <property type="entry name" value="Rab-GAP-TBC_dom"/>
</dbReference>
<dbReference type="Proteomes" id="UP000054843">
    <property type="component" value="Unassembled WGS sequence"/>
</dbReference>
<dbReference type="GO" id="GO:0005096">
    <property type="term" value="F:GTPase activator activity"/>
    <property type="evidence" value="ECO:0007669"/>
    <property type="project" value="UniProtKB-KW"/>
</dbReference>
<evidence type="ECO:0000313" key="5">
    <source>
        <dbReference type="Proteomes" id="UP000054843"/>
    </source>
</evidence>
<keyword evidence="1" id="KW-0343">GTPase activation</keyword>
<dbReference type="AlphaFoldDB" id="A0A0V1MEX4"/>